<dbReference type="Pfam" id="PF14008">
    <property type="entry name" value="Metallophos_C"/>
    <property type="match status" value="1"/>
</dbReference>
<dbReference type="EMBL" id="CACVBM020001418">
    <property type="protein sequence ID" value="CAA7049500.1"/>
    <property type="molecule type" value="Genomic_DNA"/>
</dbReference>
<dbReference type="GO" id="GO:0046872">
    <property type="term" value="F:metal ion binding"/>
    <property type="evidence" value="ECO:0007669"/>
    <property type="project" value="UniProtKB-KW"/>
</dbReference>
<sequence length="550" mass="62234">MVVKTKCTLNMCFFVILVSTVTTTITVTGFPTTLDGPFEPETAPLDPNLNPVAFDLPESDPSFVQPDSEFLRPEQISVSLSYSSDSIWISWLTAAEELQIGEEDSDPIDPDSVQSIVQYGEFNARTKNKHATGHSLVYNQQYPAENGTNNYTSGIIHHVQLTDLKPNTLYHYRCGDPSLSAMSNAYYFRTMPKSTSEDYPRRIIVAGDLGLTYNTSTVLTHILSNHPDLAVLIGGFSYADSYLANKTKRDCSSCQCDQNRTCSGCDSCYCNREIYQPRWDYWGRFMEPLTANVPTMMVAGEHAIEQQTDDNLTFVAYSSRFAFPSNKSGSFSPLYYSFNAGGAHFIVLNSYAPYDNSSDQYIWLESDLRNIDRSETPWVVATWSLPWYSTFKEHYREAESMRISLEDLLYSYRVDIIFNGQVDAYERSNRVYNYTLDQCGPVYITTGAGGAGKLETEHVDDPGNCPDHSQRRYVGSCGFNFTLGPVEDELCPVNQPDYSAYRESSFGFGMLEVKNETHALWSWNRNQDLYYLAADIVYIVRQPDICLVYN</sequence>
<evidence type="ECO:0000313" key="16">
    <source>
        <dbReference type="Proteomes" id="UP000467841"/>
    </source>
</evidence>
<dbReference type="InterPro" id="IPR015914">
    <property type="entry name" value="PAPs_N"/>
</dbReference>
<evidence type="ECO:0000256" key="7">
    <source>
        <dbReference type="ARBA" id="ARBA00022801"/>
    </source>
</evidence>
<dbReference type="OrthoDB" id="45007at2759"/>
<dbReference type="InterPro" id="IPR039331">
    <property type="entry name" value="PAPs-like"/>
</dbReference>
<dbReference type="SUPFAM" id="SSF56300">
    <property type="entry name" value="Metallo-dependent phosphatases"/>
    <property type="match status" value="1"/>
</dbReference>
<evidence type="ECO:0000259" key="12">
    <source>
        <dbReference type="Pfam" id="PF00149"/>
    </source>
</evidence>
<feature type="domain" description="Purple acid phosphatase C-terminal" evidence="13">
    <location>
        <begin position="493"/>
        <end position="528"/>
    </location>
</feature>
<dbReference type="InterPro" id="IPR029052">
    <property type="entry name" value="Metallo-depent_PP-like"/>
</dbReference>
<keyword evidence="8" id="KW-0862">Zinc</keyword>
<comment type="similarity">
    <text evidence="4 11">Belongs to the metallophosphoesterase superfamily. Purple acid phosphatase family.</text>
</comment>
<dbReference type="Pfam" id="PF00149">
    <property type="entry name" value="Metallophos"/>
    <property type="match status" value="1"/>
</dbReference>
<evidence type="ECO:0000256" key="1">
    <source>
        <dbReference type="ARBA" id="ARBA00000032"/>
    </source>
</evidence>
<dbReference type="InterPro" id="IPR041792">
    <property type="entry name" value="MPP_PAP"/>
</dbReference>
<comment type="cofactor">
    <cofactor evidence="3">
        <name>Fe cation</name>
        <dbReference type="ChEBI" id="CHEBI:24875"/>
    </cofactor>
</comment>
<dbReference type="AlphaFoldDB" id="A0A6D2K931"/>
<keyword evidence="16" id="KW-1185">Reference proteome</keyword>
<dbReference type="InterPro" id="IPR004843">
    <property type="entry name" value="Calcineurin-like_PHP"/>
</dbReference>
<feature type="domain" description="Purple acid phosphatase N-terminal" evidence="14">
    <location>
        <begin position="73"/>
        <end position="190"/>
    </location>
</feature>
<feature type="domain" description="Calcineurin-like phosphoesterase" evidence="12">
    <location>
        <begin position="202"/>
        <end position="420"/>
    </location>
</feature>
<dbReference type="SUPFAM" id="SSF49363">
    <property type="entry name" value="Purple acid phosphatase, N-terminal domain"/>
    <property type="match status" value="1"/>
</dbReference>
<name>A0A6D2K931_9BRAS</name>
<dbReference type="InterPro" id="IPR025733">
    <property type="entry name" value="PAPs_C"/>
</dbReference>
<accession>A0A6D2K931</accession>
<evidence type="ECO:0000256" key="2">
    <source>
        <dbReference type="ARBA" id="ARBA00001947"/>
    </source>
</evidence>
<evidence type="ECO:0000313" key="15">
    <source>
        <dbReference type="EMBL" id="CAA7049500.1"/>
    </source>
</evidence>
<keyword evidence="10" id="KW-0325">Glycoprotein</keyword>
<protein>
    <recommendedName>
        <fullName evidence="11">Purple acid phosphatase</fullName>
        <ecNumber evidence="11">3.1.3.2</ecNumber>
    </recommendedName>
</protein>
<dbReference type="PANTHER" id="PTHR22953">
    <property type="entry name" value="ACID PHOSPHATASE RELATED"/>
    <property type="match status" value="1"/>
</dbReference>
<evidence type="ECO:0000256" key="4">
    <source>
        <dbReference type="ARBA" id="ARBA00008723"/>
    </source>
</evidence>
<evidence type="ECO:0000256" key="11">
    <source>
        <dbReference type="RuleBase" id="RU361203"/>
    </source>
</evidence>
<comment type="caution">
    <text evidence="15">The sequence shown here is derived from an EMBL/GenBank/DDBJ whole genome shotgun (WGS) entry which is preliminary data.</text>
</comment>
<gene>
    <name evidence="15" type="ORF">MERR_LOCUS36735</name>
</gene>
<reference evidence="15" key="1">
    <citation type="submission" date="2020-01" db="EMBL/GenBank/DDBJ databases">
        <authorList>
            <person name="Mishra B."/>
        </authorList>
    </citation>
    <scope>NUCLEOTIDE SEQUENCE [LARGE SCALE GENOMIC DNA]</scope>
</reference>
<evidence type="ECO:0000256" key="5">
    <source>
        <dbReference type="ARBA" id="ARBA00022723"/>
    </source>
</evidence>
<dbReference type="GO" id="GO:0003993">
    <property type="term" value="F:acid phosphatase activity"/>
    <property type="evidence" value="ECO:0007669"/>
    <property type="project" value="UniProtKB-EC"/>
</dbReference>
<evidence type="ECO:0000256" key="10">
    <source>
        <dbReference type="ARBA" id="ARBA00023180"/>
    </source>
</evidence>
<keyword evidence="9" id="KW-0408">Iron</keyword>
<evidence type="ECO:0000256" key="8">
    <source>
        <dbReference type="ARBA" id="ARBA00022833"/>
    </source>
</evidence>
<evidence type="ECO:0000256" key="3">
    <source>
        <dbReference type="ARBA" id="ARBA00001962"/>
    </source>
</evidence>
<dbReference type="Gene3D" id="2.60.40.380">
    <property type="entry name" value="Purple acid phosphatase-like, N-terminal"/>
    <property type="match status" value="1"/>
</dbReference>
<keyword evidence="5" id="KW-0479">Metal-binding</keyword>
<dbReference type="EC" id="3.1.3.2" evidence="11"/>
<evidence type="ECO:0000256" key="9">
    <source>
        <dbReference type="ARBA" id="ARBA00023004"/>
    </source>
</evidence>
<evidence type="ECO:0000256" key="6">
    <source>
        <dbReference type="ARBA" id="ARBA00022729"/>
    </source>
</evidence>
<comment type="cofactor">
    <cofactor evidence="2">
        <name>Zn(2+)</name>
        <dbReference type="ChEBI" id="CHEBI:29105"/>
    </cofactor>
</comment>
<evidence type="ECO:0000259" key="14">
    <source>
        <dbReference type="Pfam" id="PF16656"/>
    </source>
</evidence>
<evidence type="ECO:0000259" key="13">
    <source>
        <dbReference type="Pfam" id="PF14008"/>
    </source>
</evidence>
<dbReference type="Proteomes" id="UP000467841">
    <property type="component" value="Unassembled WGS sequence"/>
</dbReference>
<organism evidence="15 16">
    <name type="scientific">Microthlaspi erraticum</name>
    <dbReference type="NCBI Taxonomy" id="1685480"/>
    <lineage>
        <taxon>Eukaryota</taxon>
        <taxon>Viridiplantae</taxon>
        <taxon>Streptophyta</taxon>
        <taxon>Embryophyta</taxon>
        <taxon>Tracheophyta</taxon>
        <taxon>Spermatophyta</taxon>
        <taxon>Magnoliopsida</taxon>
        <taxon>eudicotyledons</taxon>
        <taxon>Gunneridae</taxon>
        <taxon>Pentapetalae</taxon>
        <taxon>rosids</taxon>
        <taxon>malvids</taxon>
        <taxon>Brassicales</taxon>
        <taxon>Brassicaceae</taxon>
        <taxon>Coluteocarpeae</taxon>
        <taxon>Microthlaspi</taxon>
    </lineage>
</organism>
<dbReference type="CDD" id="cd00839">
    <property type="entry name" value="MPP_PAPs"/>
    <property type="match status" value="1"/>
</dbReference>
<dbReference type="InterPro" id="IPR008963">
    <property type="entry name" value="Purple_acid_Pase-like_N"/>
</dbReference>
<comment type="catalytic activity">
    <reaction evidence="1 11">
        <text>a phosphate monoester + H2O = an alcohol + phosphate</text>
        <dbReference type="Rhea" id="RHEA:15017"/>
        <dbReference type="ChEBI" id="CHEBI:15377"/>
        <dbReference type="ChEBI" id="CHEBI:30879"/>
        <dbReference type="ChEBI" id="CHEBI:43474"/>
        <dbReference type="ChEBI" id="CHEBI:67140"/>
        <dbReference type="EC" id="3.1.3.2"/>
    </reaction>
</comment>
<dbReference type="Pfam" id="PF16656">
    <property type="entry name" value="Pur_ac_phosph_N"/>
    <property type="match status" value="1"/>
</dbReference>
<keyword evidence="7 11" id="KW-0378">Hydrolase</keyword>
<keyword evidence="6" id="KW-0732">Signal</keyword>
<proteinExistence type="inferred from homology"/>
<dbReference type="PANTHER" id="PTHR22953:SF15">
    <property type="entry name" value="PURPLE ACID PHOSPHATASE 13"/>
    <property type="match status" value="1"/>
</dbReference>
<dbReference type="Gene3D" id="3.60.21.10">
    <property type="match status" value="1"/>
</dbReference>